<dbReference type="OrthoDB" id="9795247at2"/>
<dbReference type="SUPFAM" id="SSF53067">
    <property type="entry name" value="Actin-like ATPase domain"/>
    <property type="match status" value="1"/>
</dbReference>
<dbReference type="RefSeq" id="WP_107556939.1">
    <property type="nucleotide sequence ID" value="NZ_CANQVP010000010.1"/>
</dbReference>
<dbReference type="Gene3D" id="3.30.420.40">
    <property type="match status" value="2"/>
</dbReference>
<dbReference type="AlphaFoldDB" id="A0A2T4PTS1"/>
<evidence type="ECO:0000313" key="2">
    <source>
        <dbReference type="EMBL" id="PTI29778.1"/>
    </source>
</evidence>
<comment type="similarity">
    <text evidence="1">Belongs to the ROK (NagC/XylR) family.</text>
</comment>
<dbReference type="Proteomes" id="UP000241209">
    <property type="component" value="Unassembled WGS sequence"/>
</dbReference>
<dbReference type="EMBL" id="PZFK01000010">
    <property type="protein sequence ID" value="PTI29778.1"/>
    <property type="molecule type" value="Genomic_DNA"/>
</dbReference>
<evidence type="ECO:0000313" key="3">
    <source>
        <dbReference type="Proteomes" id="UP000241209"/>
    </source>
</evidence>
<dbReference type="InterPro" id="IPR000600">
    <property type="entry name" value="ROK"/>
</dbReference>
<reference evidence="2 3" key="1">
    <citation type="journal article" date="2016" name="Front. Microbiol.">
        <title>Comprehensive Phylogenetic Analysis of Bovine Non-aureus Staphylococci Species Based on Whole-Genome Sequencing.</title>
        <authorList>
            <person name="Naushad S."/>
            <person name="Barkema H.W."/>
            <person name="Luby C."/>
            <person name="Condas L.A."/>
            <person name="Nobrega D.B."/>
            <person name="Carson D.A."/>
            <person name="De Buck J."/>
        </authorList>
    </citation>
    <scope>NUCLEOTIDE SEQUENCE [LARGE SCALE GENOMIC DNA]</scope>
    <source>
        <strain evidence="2 3">SNUC 2204</strain>
    </source>
</reference>
<name>A0A2T4PTS1_9STAP</name>
<protein>
    <submittedName>
        <fullName evidence="2">ROK family protein</fullName>
    </submittedName>
</protein>
<comment type="caution">
    <text evidence="2">The sequence shown here is derived from an EMBL/GenBank/DDBJ whole genome shotgun (WGS) entry which is preliminary data.</text>
</comment>
<dbReference type="Pfam" id="PF00480">
    <property type="entry name" value="ROK"/>
    <property type="match status" value="1"/>
</dbReference>
<sequence>MKIAIDIGGTFIKSGVIDKSQSLHGYQKVKTPHNKNGGILQEVIRIIQDYKETFHLNNPDVGISTAGVVDSEKGEITYAGPTIPYYNGTNFKEALADIAGNVVINNDVSSALLGELLEYRTDVKSIFLMTIGTGIGGAYYEDKLLEGKQYRACEIGYLLYDEQTDKTYEDRGSTTALKALIQEHYKEVVTVENLFDRAYEQDDKALKILNEWAKYVAEGIAQVQIMFDPEVILIGGGISKQEGKLISLIEPFIDNFLPEAYGHAKIETTSKGNDSALYGAVSTFFD</sequence>
<dbReference type="STRING" id="1167632.GCA_000286335_01128"/>
<proteinExistence type="inferred from homology"/>
<dbReference type="InterPro" id="IPR043129">
    <property type="entry name" value="ATPase_NBD"/>
</dbReference>
<evidence type="ECO:0000256" key="1">
    <source>
        <dbReference type="ARBA" id="ARBA00006479"/>
    </source>
</evidence>
<dbReference type="PANTHER" id="PTHR18964">
    <property type="entry name" value="ROK (REPRESSOR, ORF, KINASE) FAMILY"/>
    <property type="match status" value="1"/>
</dbReference>
<accession>A0A2T4PTS1</accession>
<dbReference type="PANTHER" id="PTHR18964:SF165">
    <property type="entry name" value="BETA-GLUCOSIDE KINASE"/>
    <property type="match status" value="1"/>
</dbReference>
<gene>
    <name evidence="2" type="ORF">BU072_06025</name>
</gene>
<organism evidence="2 3">
    <name type="scientific">Mammaliicoccus vitulinus</name>
    <dbReference type="NCBI Taxonomy" id="71237"/>
    <lineage>
        <taxon>Bacteria</taxon>
        <taxon>Bacillati</taxon>
        <taxon>Bacillota</taxon>
        <taxon>Bacilli</taxon>
        <taxon>Bacillales</taxon>
        <taxon>Staphylococcaceae</taxon>
        <taxon>Mammaliicoccus</taxon>
    </lineage>
</organism>